<dbReference type="InterPro" id="IPR003593">
    <property type="entry name" value="AAA+_ATPase"/>
</dbReference>
<sequence>MTSAALCADIEVARGFPVRAAFEVPAGGRLAILGPNGAGKSTVLAALAGNARLARGRVELGGRVLDAPGVRAVPPRARRVTLLDQNPRLFPHLDLRQNIAFGPRARGVGAQRAAEIADGWLERFGLGGRAGDRPEKLSGGQAQRVAIARAFAAEPELILLDEPFAALDAAGAPDVRGILAAELRRTGTTSVLVTHDLADAWQWSDRCLVIEAGEIVADTSPAAIAEHPTHPFTAALAGFGIVRGVWTGSGLDVDGRILEATPERTADTAAAPIAPGVSAFAVVDPRTVRIAAPGETGALPGTVVGVRVRAGVVTLSHSTGIIAEYGESGMPQVGAELWLRPAAVIARPVAAQPPAAHRGGTLGTHGADHDAAAGTEAHPRG</sequence>
<dbReference type="Proteomes" id="UP000740605">
    <property type="component" value="Unassembled WGS sequence"/>
</dbReference>
<keyword evidence="7" id="KW-1185">Reference proteome</keyword>
<dbReference type="PROSITE" id="PS00211">
    <property type="entry name" value="ABC_TRANSPORTER_1"/>
    <property type="match status" value="1"/>
</dbReference>
<dbReference type="RefSeq" id="WP_215488003.1">
    <property type="nucleotide sequence ID" value="NZ_BAAAPJ010000004.1"/>
</dbReference>
<comment type="caution">
    <text evidence="6">The sequence shown here is derived from an EMBL/GenBank/DDBJ whole genome shotgun (WGS) entry which is preliminary data.</text>
</comment>
<evidence type="ECO:0000256" key="4">
    <source>
        <dbReference type="SAM" id="MobiDB-lite"/>
    </source>
</evidence>
<dbReference type="SMART" id="SM00382">
    <property type="entry name" value="AAA"/>
    <property type="match status" value="1"/>
</dbReference>
<evidence type="ECO:0000259" key="5">
    <source>
        <dbReference type="PROSITE" id="PS50893"/>
    </source>
</evidence>
<organism evidence="6 7">
    <name type="scientific">Microbacterium flavum</name>
    <dbReference type="NCBI Taxonomy" id="415216"/>
    <lineage>
        <taxon>Bacteria</taxon>
        <taxon>Bacillati</taxon>
        <taxon>Actinomycetota</taxon>
        <taxon>Actinomycetes</taxon>
        <taxon>Micrococcales</taxon>
        <taxon>Microbacteriaceae</taxon>
        <taxon>Microbacterium</taxon>
    </lineage>
</organism>
<name>A0ABS5XWH9_9MICO</name>
<evidence type="ECO:0000256" key="3">
    <source>
        <dbReference type="ARBA" id="ARBA00022840"/>
    </source>
</evidence>
<dbReference type="SUPFAM" id="SSF52540">
    <property type="entry name" value="P-loop containing nucleoside triphosphate hydrolases"/>
    <property type="match status" value="1"/>
</dbReference>
<evidence type="ECO:0000256" key="1">
    <source>
        <dbReference type="ARBA" id="ARBA00022448"/>
    </source>
</evidence>
<dbReference type="Pfam" id="PF00005">
    <property type="entry name" value="ABC_tran"/>
    <property type="match status" value="1"/>
</dbReference>
<dbReference type="InterPro" id="IPR050093">
    <property type="entry name" value="ABC_SmlMolc_Importer"/>
</dbReference>
<evidence type="ECO:0000313" key="7">
    <source>
        <dbReference type="Proteomes" id="UP000740605"/>
    </source>
</evidence>
<accession>A0ABS5XWH9</accession>
<feature type="domain" description="ABC transporter" evidence="5">
    <location>
        <begin position="1"/>
        <end position="237"/>
    </location>
</feature>
<keyword evidence="2" id="KW-0547">Nucleotide-binding</keyword>
<dbReference type="InterPro" id="IPR017871">
    <property type="entry name" value="ABC_transporter-like_CS"/>
</dbReference>
<dbReference type="EMBL" id="JAFLHG010000011">
    <property type="protein sequence ID" value="MBT8798766.1"/>
    <property type="molecule type" value="Genomic_DNA"/>
</dbReference>
<protein>
    <submittedName>
        <fullName evidence="6">ATP-binding cassette domain-containing protein</fullName>
    </submittedName>
</protein>
<keyword evidence="3 6" id="KW-0067">ATP-binding</keyword>
<feature type="compositionally biased region" description="Basic and acidic residues" evidence="4">
    <location>
        <begin position="366"/>
        <end position="381"/>
    </location>
</feature>
<evidence type="ECO:0000256" key="2">
    <source>
        <dbReference type="ARBA" id="ARBA00022741"/>
    </source>
</evidence>
<dbReference type="InterPro" id="IPR027417">
    <property type="entry name" value="P-loop_NTPase"/>
</dbReference>
<dbReference type="PANTHER" id="PTHR42781">
    <property type="entry name" value="SPERMIDINE/PUTRESCINE IMPORT ATP-BINDING PROTEIN POTA"/>
    <property type="match status" value="1"/>
</dbReference>
<reference evidence="6 7" key="1">
    <citation type="submission" date="2021-03" db="EMBL/GenBank/DDBJ databases">
        <title>Microbacterium pauli sp. nov., isolated from microfiltered milk.</title>
        <authorList>
            <person name="Bellassi P."/>
            <person name="Fontana A."/>
            <person name="Callegari M.L."/>
            <person name="Lorenzo M."/>
            <person name="Cappa F."/>
        </authorList>
    </citation>
    <scope>NUCLEOTIDE SEQUENCE [LARGE SCALE GENOMIC DNA]</scope>
    <source>
        <strain evidence="6 7">DSM 18909</strain>
    </source>
</reference>
<feature type="region of interest" description="Disordered" evidence="4">
    <location>
        <begin position="354"/>
        <end position="381"/>
    </location>
</feature>
<dbReference type="PANTHER" id="PTHR42781:SF4">
    <property type="entry name" value="SPERMIDINE_PUTRESCINE IMPORT ATP-BINDING PROTEIN POTA"/>
    <property type="match status" value="1"/>
</dbReference>
<dbReference type="InterPro" id="IPR003439">
    <property type="entry name" value="ABC_transporter-like_ATP-bd"/>
</dbReference>
<evidence type="ECO:0000313" key="6">
    <source>
        <dbReference type="EMBL" id="MBT8798766.1"/>
    </source>
</evidence>
<keyword evidence="1" id="KW-0813">Transport</keyword>
<proteinExistence type="predicted"/>
<gene>
    <name evidence="6" type="ORF">J0P97_11885</name>
</gene>
<dbReference type="PROSITE" id="PS50893">
    <property type="entry name" value="ABC_TRANSPORTER_2"/>
    <property type="match status" value="1"/>
</dbReference>
<dbReference type="Gene3D" id="3.40.50.300">
    <property type="entry name" value="P-loop containing nucleotide triphosphate hydrolases"/>
    <property type="match status" value="1"/>
</dbReference>
<dbReference type="GO" id="GO:0005524">
    <property type="term" value="F:ATP binding"/>
    <property type="evidence" value="ECO:0007669"/>
    <property type="project" value="UniProtKB-KW"/>
</dbReference>